<accession>A0A8S5U7D1</accession>
<dbReference type="GO" id="GO:0006355">
    <property type="term" value="P:regulation of DNA-templated transcription"/>
    <property type="evidence" value="ECO:0007669"/>
    <property type="project" value="InterPro"/>
</dbReference>
<reference evidence="1" key="1">
    <citation type="journal article" date="2021" name="Proc. Natl. Acad. Sci. U.S.A.">
        <title>A Catalog of Tens of Thousands of Viruses from Human Metagenomes Reveals Hidden Associations with Chronic Diseases.</title>
        <authorList>
            <person name="Tisza M.J."/>
            <person name="Buck C.B."/>
        </authorList>
    </citation>
    <scope>NUCLEOTIDE SEQUENCE</scope>
    <source>
        <strain evidence="1">CtsNY46</strain>
    </source>
</reference>
<dbReference type="Gene3D" id="1.10.1220.10">
    <property type="entry name" value="Met repressor-like"/>
    <property type="match status" value="1"/>
</dbReference>
<proteinExistence type="predicted"/>
<dbReference type="InterPro" id="IPR010985">
    <property type="entry name" value="Ribbon_hlx_hlx"/>
</dbReference>
<evidence type="ECO:0000313" key="1">
    <source>
        <dbReference type="EMBL" id="DAF90393.1"/>
    </source>
</evidence>
<dbReference type="InterPro" id="IPR013321">
    <property type="entry name" value="Arc_rbn_hlx_hlx"/>
</dbReference>
<protein>
    <submittedName>
        <fullName evidence="1">Uncharacterized protein</fullName>
    </submittedName>
</protein>
<dbReference type="SUPFAM" id="SSF47598">
    <property type="entry name" value="Ribbon-helix-helix"/>
    <property type="match status" value="1"/>
</dbReference>
<name>A0A8S5U7D1_9CAUD</name>
<sequence length="90" mass="10016">MISEKKKASNAKWDKENMTSLACRVKRDYAEKFKAACAEAGTTPNAVLKAAADEFLKRCDKKKLIDNAGEELGKYSQLLGDIEIEAFDLK</sequence>
<dbReference type="EMBL" id="BK016028">
    <property type="protein sequence ID" value="DAF90393.1"/>
    <property type="molecule type" value="Genomic_DNA"/>
</dbReference>
<organism evidence="1">
    <name type="scientific">Myoviridae sp. ctsNY46</name>
    <dbReference type="NCBI Taxonomy" id="2825192"/>
    <lineage>
        <taxon>Viruses</taxon>
        <taxon>Duplodnaviria</taxon>
        <taxon>Heunggongvirae</taxon>
        <taxon>Uroviricota</taxon>
        <taxon>Caudoviricetes</taxon>
    </lineage>
</organism>